<dbReference type="InterPro" id="IPR036388">
    <property type="entry name" value="WH-like_DNA-bd_sf"/>
</dbReference>
<dbReference type="InterPro" id="IPR003783">
    <property type="entry name" value="Regulatory_RecX"/>
</dbReference>
<name>A0ABN8ETJ2_9BACT</name>
<comment type="similarity">
    <text evidence="2 5">Belongs to the RecX family.</text>
</comment>
<feature type="domain" description="RecX third three-helical" evidence="7">
    <location>
        <begin position="100"/>
        <end position="148"/>
    </location>
</feature>
<feature type="domain" description="RecX second three-helical" evidence="6">
    <location>
        <begin position="53"/>
        <end position="90"/>
    </location>
</feature>
<evidence type="ECO:0000256" key="1">
    <source>
        <dbReference type="ARBA" id="ARBA00004496"/>
    </source>
</evidence>
<dbReference type="Pfam" id="PF21982">
    <property type="entry name" value="RecX_HTH1"/>
    <property type="match status" value="1"/>
</dbReference>
<evidence type="ECO:0000259" key="8">
    <source>
        <dbReference type="Pfam" id="PF21982"/>
    </source>
</evidence>
<dbReference type="EMBL" id="CAKLPY010000002">
    <property type="protein sequence ID" value="CAH0996357.1"/>
    <property type="molecule type" value="Genomic_DNA"/>
</dbReference>
<evidence type="ECO:0000256" key="3">
    <source>
        <dbReference type="ARBA" id="ARBA00018111"/>
    </source>
</evidence>
<dbReference type="Proteomes" id="UP000837932">
    <property type="component" value="Unassembled WGS sequence"/>
</dbReference>
<feature type="domain" description="RecX first three-helical" evidence="8">
    <location>
        <begin position="10"/>
        <end position="46"/>
    </location>
</feature>
<evidence type="ECO:0000313" key="9">
    <source>
        <dbReference type="EMBL" id="CAH0996357.1"/>
    </source>
</evidence>
<dbReference type="Pfam" id="PF02631">
    <property type="entry name" value="RecX_HTH2"/>
    <property type="match status" value="1"/>
</dbReference>
<reference evidence="9" key="1">
    <citation type="submission" date="2021-12" db="EMBL/GenBank/DDBJ databases">
        <authorList>
            <person name="Rodrigo-Torres L."/>
            <person name="Arahal R. D."/>
            <person name="Lucena T."/>
        </authorList>
    </citation>
    <scope>NUCLEOTIDE SEQUENCE</scope>
    <source>
        <strain evidence="9">CECT 8858</strain>
    </source>
</reference>
<evidence type="ECO:0000256" key="2">
    <source>
        <dbReference type="ARBA" id="ARBA00009695"/>
    </source>
</evidence>
<dbReference type="InterPro" id="IPR053924">
    <property type="entry name" value="RecX_HTH_2nd"/>
</dbReference>
<comment type="subcellular location">
    <subcellularLocation>
        <location evidence="1 5">Cytoplasm</location>
    </subcellularLocation>
</comment>
<keyword evidence="10" id="KW-1185">Reference proteome</keyword>
<dbReference type="HAMAP" id="MF_01114">
    <property type="entry name" value="RecX"/>
    <property type="match status" value="1"/>
</dbReference>
<keyword evidence="4 5" id="KW-0963">Cytoplasm</keyword>
<dbReference type="InterPro" id="IPR053926">
    <property type="entry name" value="RecX_HTH_1st"/>
</dbReference>
<dbReference type="Gene3D" id="1.10.10.10">
    <property type="entry name" value="Winged helix-like DNA-binding domain superfamily/Winged helix DNA-binding domain"/>
    <property type="match status" value="2"/>
</dbReference>
<dbReference type="InterPro" id="IPR053925">
    <property type="entry name" value="RecX_HTH_3rd"/>
</dbReference>
<accession>A0ABN8ETJ2</accession>
<protein>
    <recommendedName>
        <fullName evidence="3 5">Regulatory protein RecX</fullName>
    </recommendedName>
</protein>
<comment type="caution">
    <text evidence="9">The sequence shown here is derived from an EMBL/GenBank/DDBJ whole genome shotgun (WGS) entry which is preliminary data.</text>
</comment>
<dbReference type="PANTHER" id="PTHR33602:SF1">
    <property type="entry name" value="REGULATORY PROTEIN RECX FAMILY PROTEIN"/>
    <property type="match status" value="1"/>
</dbReference>
<comment type="function">
    <text evidence="5">Modulates RecA activity.</text>
</comment>
<dbReference type="Pfam" id="PF21981">
    <property type="entry name" value="RecX_HTH3"/>
    <property type="match status" value="1"/>
</dbReference>
<sequence>MILRRDILVKAANFCAYQERTHAEVRERLQKWEVWGDEAEEMITYLIEDNFLNEERFAKIFAGSKFRVKQWGRQKIKYELKARKLSEYCIKVGMAEIDDDDYIETLKTILEKKKHELRTEKQPLIVKQKLARYAIGKGFEGELVWEIIAQIMQKK</sequence>
<evidence type="ECO:0000259" key="6">
    <source>
        <dbReference type="Pfam" id="PF02631"/>
    </source>
</evidence>
<dbReference type="RefSeq" id="WP_238806917.1">
    <property type="nucleotide sequence ID" value="NZ_CAKLPY010000002.1"/>
</dbReference>
<evidence type="ECO:0000256" key="4">
    <source>
        <dbReference type="ARBA" id="ARBA00022490"/>
    </source>
</evidence>
<dbReference type="PANTHER" id="PTHR33602">
    <property type="entry name" value="REGULATORY PROTEIN RECX FAMILY PROTEIN"/>
    <property type="match status" value="1"/>
</dbReference>
<proteinExistence type="inferred from homology"/>
<gene>
    <name evidence="5 9" type="primary">recX</name>
    <name evidence="9" type="ORF">EMA8858_02489</name>
</gene>
<evidence type="ECO:0000256" key="5">
    <source>
        <dbReference type="HAMAP-Rule" id="MF_01114"/>
    </source>
</evidence>
<organism evidence="9 10">
    <name type="scientific">Emticicia aquatica</name>
    <dbReference type="NCBI Taxonomy" id="1681835"/>
    <lineage>
        <taxon>Bacteria</taxon>
        <taxon>Pseudomonadati</taxon>
        <taxon>Bacteroidota</taxon>
        <taxon>Cytophagia</taxon>
        <taxon>Cytophagales</taxon>
        <taxon>Leadbetterellaceae</taxon>
        <taxon>Emticicia</taxon>
    </lineage>
</organism>
<evidence type="ECO:0000313" key="10">
    <source>
        <dbReference type="Proteomes" id="UP000837932"/>
    </source>
</evidence>
<evidence type="ECO:0000259" key="7">
    <source>
        <dbReference type="Pfam" id="PF21981"/>
    </source>
</evidence>